<name>A0A078MBA1_9STAP</name>
<dbReference type="SUPFAM" id="SSF101386">
    <property type="entry name" value="all-alpha NTP pyrophosphatases"/>
    <property type="match status" value="1"/>
</dbReference>
<dbReference type="GO" id="GO:0006203">
    <property type="term" value="P:dGTP catabolic process"/>
    <property type="evidence" value="ECO:0007669"/>
    <property type="project" value="TreeGrafter"/>
</dbReference>
<dbReference type="InterPro" id="IPR011551">
    <property type="entry name" value="NTP_PyrPHydrolase_MazG"/>
</dbReference>
<gene>
    <name evidence="3" type="primary">mazG</name>
    <name evidence="3" type="ORF">BN1048_01808</name>
</gene>
<feature type="domain" description="NTP pyrophosphohydrolase MazG-like" evidence="2">
    <location>
        <begin position="255"/>
        <end position="328"/>
    </location>
</feature>
<dbReference type="GO" id="GO:0006950">
    <property type="term" value="P:response to stress"/>
    <property type="evidence" value="ECO:0007669"/>
    <property type="project" value="UniProtKB-ARBA"/>
</dbReference>
<dbReference type="FunFam" id="1.10.287.1080:FF:000001">
    <property type="entry name" value="Nucleoside triphosphate pyrophosphohydrolase"/>
    <property type="match status" value="1"/>
</dbReference>
<evidence type="ECO:0000313" key="3">
    <source>
        <dbReference type="EMBL" id="CEA02692.1"/>
    </source>
</evidence>
<dbReference type="CDD" id="cd11723">
    <property type="entry name" value="YabN_N_like"/>
    <property type="match status" value="1"/>
</dbReference>
<dbReference type="InterPro" id="IPR000878">
    <property type="entry name" value="4pyrrol_Mease"/>
</dbReference>
<evidence type="ECO:0000259" key="2">
    <source>
        <dbReference type="Pfam" id="PF03819"/>
    </source>
</evidence>
<dbReference type="Proteomes" id="UP000044136">
    <property type="component" value="Unassembled WGS sequence"/>
</dbReference>
<dbReference type="GO" id="GO:0046076">
    <property type="term" value="P:dTTP catabolic process"/>
    <property type="evidence" value="ECO:0007669"/>
    <property type="project" value="TreeGrafter"/>
</dbReference>
<dbReference type="RefSeq" id="WP_035810432.1">
    <property type="nucleotide sequence ID" value="NZ_CCSE01000001.1"/>
</dbReference>
<dbReference type="PANTHER" id="PTHR30522">
    <property type="entry name" value="NUCLEOSIDE TRIPHOSPHATE PYROPHOSPHOHYDROLASE"/>
    <property type="match status" value="1"/>
</dbReference>
<sequence>MNTIRIIGLGTSDIDKMPLGVYKELKAAKQLYVRTMDHPAAELLKEEGADITAFDSYYEENDTFEGTYERITDTLLQAAQSGDVLYAVPGHPMVYETTTERLLEAAAAGHVKVEIAGGQSFIDDVITALKIPVNENFQLLDGTALSVNDLDYNKHTLITQVYDQLSVSEVKVTLLDYYNYDAPVYLVDKAGSADENIIESTISEVDFNVPDSNLLCMFVPKAAGEQYNNRSIAHMIHVFDTLVSEEDGCPWDSVQTHESLERYLLEESYEVIEAIEKEDDDGLVEELGDILLQVALHAAIGKKEGYFDFYDVLSSLNKKVVHRHPHVFGDETVENMDDLNEVWAKAKAAEGKKPKVKHEKEYAASVLKWMKETIHHDKPLNEIITEDDRHETR</sequence>
<dbReference type="InterPro" id="IPR035013">
    <property type="entry name" value="YabN_N"/>
</dbReference>
<dbReference type="CDD" id="cd11528">
    <property type="entry name" value="NTP-PPase_MazG_Nterm"/>
    <property type="match status" value="1"/>
</dbReference>
<dbReference type="InterPro" id="IPR035996">
    <property type="entry name" value="4pyrrol_Methylase_sf"/>
</dbReference>
<dbReference type="EMBL" id="CCSE01000001">
    <property type="protein sequence ID" value="CEA02692.1"/>
    <property type="molecule type" value="Genomic_DNA"/>
</dbReference>
<dbReference type="SUPFAM" id="SSF53790">
    <property type="entry name" value="Tetrapyrrole methylase"/>
    <property type="match status" value="1"/>
</dbReference>
<keyword evidence="4" id="KW-1185">Reference proteome</keyword>
<dbReference type="Gene3D" id="1.10.287.1080">
    <property type="entry name" value="MazG-like"/>
    <property type="match status" value="1"/>
</dbReference>
<dbReference type="GO" id="GO:0046081">
    <property type="term" value="P:dUTP catabolic process"/>
    <property type="evidence" value="ECO:0007669"/>
    <property type="project" value="TreeGrafter"/>
</dbReference>
<dbReference type="Gene3D" id="3.40.1010.10">
    <property type="entry name" value="Cobalt-precorrin-4 Transmethylase, Domain 1"/>
    <property type="match status" value="1"/>
</dbReference>
<accession>A0A078MBA1</accession>
<dbReference type="InterPro" id="IPR004518">
    <property type="entry name" value="MazG-like_dom"/>
</dbReference>
<dbReference type="PANTHER" id="PTHR30522:SF0">
    <property type="entry name" value="NUCLEOSIDE TRIPHOSPHATE PYROPHOSPHOHYDROLASE"/>
    <property type="match status" value="1"/>
</dbReference>
<dbReference type="InterPro" id="IPR048015">
    <property type="entry name" value="NTP-PPase_MazG-like_N"/>
</dbReference>
<dbReference type="GO" id="GO:0008168">
    <property type="term" value="F:methyltransferase activity"/>
    <property type="evidence" value="ECO:0007669"/>
    <property type="project" value="InterPro"/>
</dbReference>
<keyword evidence="3" id="KW-0378">Hydrolase</keyword>
<dbReference type="GO" id="GO:0046061">
    <property type="term" value="P:dATP catabolic process"/>
    <property type="evidence" value="ECO:0007669"/>
    <property type="project" value="TreeGrafter"/>
</dbReference>
<dbReference type="eggNOG" id="COG3956">
    <property type="taxonomic scope" value="Bacteria"/>
</dbReference>
<dbReference type="STRING" id="1461582.BN1048_01808"/>
<dbReference type="Pfam" id="PF03819">
    <property type="entry name" value="MazG"/>
    <property type="match status" value="1"/>
</dbReference>
<dbReference type="OrthoDB" id="9808939at2"/>
<protein>
    <submittedName>
        <fullName evidence="3">Nucleoside triphosphate pyrophosphohydrolase/pyrophosphatase MazG</fullName>
    </submittedName>
</protein>
<dbReference type="GO" id="GO:0046052">
    <property type="term" value="P:UTP catabolic process"/>
    <property type="evidence" value="ECO:0007669"/>
    <property type="project" value="TreeGrafter"/>
</dbReference>
<dbReference type="HOGENOM" id="CLU_038356_1_0_9"/>
<dbReference type="AlphaFoldDB" id="A0A078MBA1"/>
<dbReference type="GO" id="GO:0047429">
    <property type="term" value="F:nucleoside triphosphate diphosphatase activity"/>
    <property type="evidence" value="ECO:0007669"/>
    <property type="project" value="TreeGrafter"/>
</dbReference>
<dbReference type="GO" id="GO:0046047">
    <property type="term" value="P:TTP catabolic process"/>
    <property type="evidence" value="ECO:0007669"/>
    <property type="project" value="TreeGrafter"/>
</dbReference>
<reference evidence="3 4" key="1">
    <citation type="submission" date="2014-07" db="EMBL/GenBank/DDBJ databases">
        <authorList>
            <person name="Urmite Genomes Urmite Genomes"/>
        </authorList>
    </citation>
    <scope>NUCLEOTIDE SEQUENCE [LARGE SCALE GENOMIC DNA]</scope>
    <source>
        <strain evidence="3 4">13MG44_air</strain>
    </source>
</reference>
<feature type="domain" description="Tetrapyrrole methylase" evidence="1">
    <location>
        <begin position="4"/>
        <end position="205"/>
    </location>
</feature>
<organism evidence="3 4">
    <name type="scientific">Jeotgalicoccus saudimassiliensis</name>
    <dbReference type="NCBI Taxonomy" id="1461582"/>
    <lineage>
        <taxon>Bacteria</taxon>
        <taxon>Bacillati</taxon>
        <taxon>Bacillota</taxon>
        <taxon>Bacilli</taxon>
        <taxon>Bacillales</taxon>
        <taxon>Staphylococcaceae</taxon>
        <taxon>Jeotgalicoccus</taxon>
    </lineage>
</organism>
<dbReference type="Pfam" id="PF00590">
    <property type="entry name" value="TP_methylase"/>
    <property type="match status" value="1"/>
</dbReference>
<evidence type="ECO:0000313" key="4">
    <source>
        <dbReference type="Proteomes" id="UP000044136"/>
    </source>
</evidence>
<evidence type="ECO:0000259" key="1">
    <source>
        <dbReference type="Pfam" id="PF00590"/>
    </source>
</evidence>
<dbReference type="InterPro" id="IPR014777">
    <property type="entry name" value="4pyrrole_Mease_sub1"/>
</dbReference>
<proteinExistence type="predicted"/>